<name>A0ABY8KXY6_9FLAO</name>
<protein>
    <recommendedName>
        <fullName evidence="3">Tetratricopeptide repeat protein</fullName>
    </recommendedName>
</protein>
<organism evidence="1 2">
    <name type="scientific">Tenacibaculum tangerinum</name>
    <dbReference type="NCBI Taxonomy" id="3038772"/>
    <lineage>
        <taxon>Bacteria</taxon>
        <taxon>Pseudomonadati</taxon>
        <taxon>Bacteroidota</taxon>
        <taxon>Flavobacteriia</taxon>
        <taxon>Flavobacteriales</taxon>
        <taxon>Flavobacteriaceae</taxon>
        <taxon>Tenacibaculum</taxon>
    </lineage>
</organism>
<dbReference type="EMBL" id="CP122539">
    <property type="protein sequence ID" value="WGH74107.1"/>
    <property type="molecule type" value="Genomic_DNA"/>
</dbReference>
<evidence type="ECO:0000313" key="2">
    <source>
        <dbReference type="Proteomes" id="UP001232001"/>
    </source>
</evidence>
<accession>A0ABY8KXY6</accession>
<dbReference type="RefSeq" id="WP_279649988.1">
    <property type="nucleotide sequence ID" value="NZ_CP122539.1"/>
</dbReference>
<gene>
    <name evidence="1" type="ORF">P8625_08225</name>
</gene>
<keyword evidence="2" id="KW-1185">Reference proteome</keyword>
<reference evidence="1 2" key="1">
    <citation type="submission" date="2023-04" db="EMBL/GenBank/DDBJ databases">
        <title>Tenacibaculum tangerinum sp. nov., isolated from sea tidal flat of South Korea.</title>
        <authorList>
            <person name="Lee S.H."/>
            <person name="Kim J.-J."/>
        </authorList>
    </citation>
    <scope>NUCLEOTIDE SEQUENCE [LARGE SCALE GENOMIC DNA]</scope>
    <source>
        <strain evidence="1 2">GRR-S3-23</strain>
    </source>
</reference>
<proteinExistence type="predicted"/>
<evidence type="ECO:0008006" key="3">
    <source>
        <dbReference type="Google" id="ProtNLM"/>
    </source>
</evidence>
<sequence length="248" mass="28719">MNKDSYIQLLEKPELVSQEQVSDITAIIQKYPYFQSARALRLKILKNQESYKYNNELKITAAHTSDRSVLFDFITSKVFKEVSQQEPKITLKEKILPKRKPTKVTDVEEDLAIGKPLSFTKNETFSFNQWLQLSSKKAIIRTSDDNKPLEKQVDENPEQSEQDAIIDRFIKTAPKISRPNKTIVSDVKITENKQNNPLATETLAKVYLEQKKYDSAIQAYKILSLKYPEKSGFFADQIKRIQILQNNK</sequence>
<dbReference type="Proteomes" id="UP001232001">
    <property type="component" value="Chromosome"/>
</dbReference>
<evidence type="ECO:0000313" key="1">
    <source>
        <dbReference type="EMBL" id="WGH74107.1"/>
    </source>
</evidence>